<dbReference type="OrthoDB" id="9793489at2"/>
<dbReference type="Pfam" id="PF00144">
    <property type="entry name" value="Beta-lactamase"/>
    <property type="match status" value="1"/>
</dbReference>
<keyword evidence="3" id="KW-1185">Reference proteome</keyword>
<protein>
    <recommendedName>
        <fullName evidence="1">Beta-lactamase-related domain-containing protein</fullName>
    </recommendedName>
</protein>
<dbReference type="Gene3D" id="3.40.710.10">
    <property type="entry name" value="DD-peptidase/beta-lactamase superfamily"/>
    <property type="match status" value="1"/>
</dbReference>
<evidence type="ECO:0000259" key="1">
    <source>
        <dbReference type="Pfam" id="PF00144"/>
    </source>
</evidence>
<dbReference type="InterPro" id="IPR052794">
    <property type="entry name" value="Mito_Ser_Protease_LACTB"/>
</dbReference>
<dbReference type="STRING" id="1409788.NC99_30130"/>
<sequence>MMEKKSTRPISVFKTIVPILVIILSFSSCNKKKPENGPIYNKAFKQVILDARKDLATHMITGFTPGTSISVSVDGEIVWSEGLGMASKELNAPVTRDTKFRIGSSSQLFTTFLIAKLQEEGLLDLDDSFYDYIPEFPKKDFDFTPRMLAAQVAGFPESSRTQLLQQDLKIRTLKDYISEYENDPLVYEPDTYYFKSDYSLALLGILAEELTDQNFSSLIRETILDTLKLDDTMIDSQLSIIPNRSNAYHRDFIARLVNAPSVNLAPMAPALGFLSTADDLNKAAQQILEPGFFNQESIDLFHEPYQLRTGQQLNSSFGWLATVDRDGRKLLGQAGSTVGGSSAIAVYPEAKLVVSICSNLGDDMDELPVLKIASHFLKQIAPLPADTLGTPAE</sequence>
<dbReference type="PROSITE" id="PS51257">
    <property type="entry name" value="PROKAR_LIPOPROTEIN"/>
    <property type="match status" value="1"/>
</dbReference>
<organism evidence="2 3">
    <name type="scientific">Sunxiuqinia dokdonensis</name>
    <dbReference type="NCBI Taxonomy" id="1409788"/>
    <lineage>
        <taxon>Bacteria</taxon>
        <taxon>Pseudomonadati</taxon>
        <taxon>Bacteroidota</taxon>
        <taxon>Bacteroidia</taxon>
        <taxon>Marinilabiliales</taxon>
        <taxon>Prolixibacteraceae</taxon>
        <taxon>Sunxiuqinia</taxon>
    </lineage>
</organism>
<dbReference type="GO" id="GO:0006508">
    <property type="term" value="P:proteolysis"/>
    <property type="evidence" value="ECO:0007669"/>
    <property type="project" value="TreeGrafter"/>
</dbReference>
<dbReference type="GO" id="GO:0019216">
    <property type="term" value="P:regulation of lipid metabolic process"/>
    <property type="evidence" value="ECO:0007669"/>
    <property type="project" value="TreeGrafter"/>
</dbReference>
<gene>
    <name evidence="2" type="ORF">NC99_30130</name>
</gene>
<name>A0A0L8V7P9_9BACT</name>
<dbReference type="PANTHER" id="PTHR46520">
    <property type="entry name" value="SERINE BETA-LACTAMASE-LIKE PROTEIN LACTB, MITOCHONDRIAL"/>
    <property type="match status" value="1"/>
</dbReference>
<dbReference type="EMBL" id="LGIA01000170">
    <property type="protein sequence ID" value="KOH44207.1"/>
    <property type="molecule type" value="Genomic_DNA"/>
</dbReference>
<evidence type="ECO:0000313" key="2">
    <source>
        <dbReference type="EMBL" id="KOH44207.1"/>
    </source>
</evidence>
<dbReference type="Proteomes" id="UP000036958">
    <property type="component" value="Unassembled WGS sequence"/>
</dbReference>
<reference evidence="3" key="1">
    <citation type="submission" date="2015-07" db="EMBL/GenBank/DDBJ databases">
        <title>Genome sequencing of Sunxiuqinia dokdonensis strain SK.</title>
        <authorList>
            <person name="Ahn S."/>
            <person name="Kim B.-C."/>
        </authorList>
    </citation>
    <scope>NUCLEOTIDE SEQUENCE [LARGE SCALE GENOMIC DNA]</scope>
    <source>
        <strain evidence="3">SK</strain>
    </source>
</reference>
<dbReference type="InterPro" id="IPR012338">
    <property type="entry name" value="Beta-lactam/transpept-like"/>
</dbReference>
<dbReference type="AlphaFoldDB" id="A0A0L8V7P9"/>
<proteinExistence type="predicted"/>
<dbReference type="RefSeq" id="WP_053184711.1">
    <property type="nucleotide sequence ID" value="NZ_LGIA01000170.1"/>
</dbReference>
<feature type="domain" description="Beta-lactamase-related" evidence="1">
    <location>
        <begin position="59"/>
        <end position="363"/>
    </location>
</feature>
<dbReference type="GO" id="GO:0008233">
    <property type="term" value="F:peptidase activity"/>
    <property type="evidence" value="ECO:0007669"/>
    <property type="project" value="TreeGrafter"/>
</dbReference>
<comment type="caution">
    <text evidence="2">The sequence shown here is derived from an EMBL/GenBank/DDBJ whole genome shotgun (WGS) entry which is preliminary data.</text>
</comment>
<dbReference type="SUPFAM" id="SSF56601">
    <property type="entry name" value="beta-lactamase/transpeptidase-like"/>
    <property type="match status" value="1"/>
</dbReference>
<accession>A0A0L8V7P9</accession>
<evidence type="ECO:0000313" key="3">
    <source>
        <dbReference type="Proteomes" id="UP000036958"/>
    </source>
</evidence>
<dbReference type="PANTHER" id="PTHR46520:SF1">
    <property type="entry name" value="SERINE BETA-LACTAMASE-LIKE PROTEIN LACTB, MITOCHONDRIAL"/>
    <property type="match status" value="1"/>
</dbReference>
<dbReference type="InterPro" id="IPR001466">
    <property type="entry name" value="Beta-lactam-related"/>
</dbReference>